<protein>
    <submittedName>
        <fullName evidence="1">DNA phosphorothioation-associated putative methyltransferase</fullName>
    </submittedName>
</protein>
<organism evidence="1 2">
    <name type="scientific">Leptolyngbya iicbica LK</name>
    <dbReference type="NCBI Taxonomy" id="2294035"/>
    <lineage>
        <taxon>Bacteria</taxon>
        <taxon>Bacillati</taxon>
        <taxon>Cyanobacteriota</taxon>
        <taxon>Cyanophyceae</taxon>
        <taxon>Leptolyngbyales</taxon>
        <taxon>Leptolyngbyaceae</taxon>
        <taxon>Leptolyngbya group</taxon>
        <taxon>Leptolyngbya</taxon>
        <taxon>Leptolyngbya iicbica</taxon>
    </lineage>
</organism>
<keyword evidence="1" id="KW-0808">Transferase</keyword>
<dbReference type="AlphaFoldDB" id="A0A4Q7ED24"/>
<dbReference type="EMBL" id="QVFV01000002">
    <property type="protein sequence ID" value="RZM79135.1"/>
    <property type="molecule type" value="Genomic_DNA"/>
</dbReference>
<accession>A0A4Q7ED24</accession>
<dbReference type="Proteomes" id="UP000292459">
    <property type="component" value="Unassembled WGS sequence"/>
</dbReference>
<dbReference type="GO" id="GO:0008168">
    <property type="term" value="F:methyltransferase activity"/>
    <property type="evidence" value="ECO:0007669"/>
    <property type="project" value="UniProtKB-KW"/>
</dbReference>
<dbReference type="NCBIfam" id="TIGR04096">
    <property type="entry name" value="dnd_rel_methyl"/>
    <property type="match status" value="1"/>
</dbReference>
<proteinExistence type="predicted"/>
<evidence type="ECO:0000313" key="1">
    <source>
        <dbReference type="EMBL" id="RZM79135.1"/>
    </source>
</evidence>
<comment type="caution">
    <text evidence="1">The sequence shown here is derived from an EMBL/GenBank/DDBJ whole genome shotgun (WGS) entry which is preliminary data.</text>
</comment>
<dbReference type="GO" id="GO:0032259">
    <property type="term" value="P:methylation"/>
    <property type="evidence" value="ECO:0007669"/>
    <property type="project" value="UniProtKB-KW"/>
</dbReference>
<dbReference type="RefSeq" id="WP_052288536.1">
    <property type="nucleotide sequence ID" value="NZ_QVFV01000002.1"/>
</dbReference>
<keyword evidence="2" id="KW-1185">Reference proteome</keyword>
<dbReference type="InterPro" id="IPR024019">
    <property type="entry name" value="CHP04096"/>
</dbReference>
<keyword evidence="1" id="KW-0489">Methyltransferase</keyword>
<dbReference type="OrthoDB" id="224775at2"/>
<name>A0A4Q7ED24_9CYAN</name>
<reference evidence="1 2" key="1">
    <citation type="submission" date="2018-11" db="EMBL/GenBank/DDBJ databases">
        <title>Whole genome sequencing of an environmental sample.</title>
        <authorList>
            <person name="Sarangi A.N."/>
            <person name="Singh D."/>
            <person name="Tripathy S."/>
        </authorList>
    </citation>
    <scope>NUCLEOTIDE SEQUENCE [LARGE SCALE GENOMIC DNA]</scope>
    <source>
        <strain evidence="1 2">Lakshadweep</strain>
    </source>
</reference>
<gene>
    <name evidence="1" type="ORF">DYY88_10275</name>
</gene>
<evidence type="ECO:0000313" key="2">
    <source>
        <dbReference type="Proteomes" id="UP000292459"/>
    </source>
</evidence>
<sequence length="695" mass="79398">MSKGLNVRQALTTSERSPVDIMQLCQQSQIGKCLPNAFYIHHSALPYLDECLFHQEQAARRLIDAELSFTLIKFHFDQPKLSYLYYPDFDQEPHPLLHTSNVVDWQAGTVETRDYSDTPNPPLLHRKETFLAPDHPSYSRFAHLTQQQVAMGLLDNSREIGTLLNWEKRLTQQGLEIHNHALACPLKAAQKAKPKIQRHRAAIARASASKPVRLAVEAGLFPPDTTYFDYGCGHGADIEYIKRLGLTSAGWDPYYRPDEAHISADVVNLGYVINVIEDTAERREALINAWSLAQKVLIVAAQVLISDRTRGVIAYSDGIITSRNTFQKYYEQEELKAYIDQVLGVDAIPVALGIYFVFRDEAQAEVFRASRFRSRATAPRIRLKVNKFEEYRELLQPLMDFYTDRGRLPAVEELDQGALGPLQSEFGSIKRAFKIILQATDAGEWDAISDKRRNDLLVYLALSHFGKRPKFKDLSPTICTDIKALFGSYQQACTAADLMLMSLGRTELIEERCRQSALVGDRSGRTIGQQRPNSLWVHVTVLDQLDPLLRLYEGCASRTIGRPEEATVVKFHVQKPQITYLFYPDFDQEPHPALHTSMAIDLRDLHVRYRDYDPDNPPLLHQKDQLVTDDYPGYAKFAKLSQQERKWGLLEDPKTIFDRRGWEQCLAERGAELRGHRVVWRKDATKYQKQAGRLS</sequence>